<feature type="compositionally biased region" description="Acidic residues" evidence="1">
    <location>
        <begin position="52"/>
        <end position="68"/>
    </location>
</feature>
<dbReference type="GO" id="GO:0003697">
    <property type="term" value="F:single-stranded DNA binding"/>
    <property type="evidence" value="ECO:0007669"/>
    <property type="project" value="TreeGrafter"/>
</dbReference>
<dbReference type="Gene3D" id="3.90.260.10">
    <property type="entry name" value="Transglutaminase-like"/>
    <property type="match status" value="1"/>
</dbReference>
<dbReference type="SUPFAM" id="SSF54001">
    <property type="entry name" value="Cysteine proteinases"/>
    <property type="match status" value="1"/>
</dbReference>
<dbReference type="STRING" id="215637.A0A4P9ZML6"/>
<dbReference type="Pfam" id="PF03835">
    <property type="entry name" value="Rad4"/>
    <property type="match status" value="1"/>
</dbReference>
<protein>
    <recommendedName>
        <fullName evidence="2">Rad4 beta-hairpin domain-containing protein</fullName>
    </recommendedName>
</protein>
<dbReference type="Gene3D" id="2.20.20.110">
    <property type="entry name" value="Rad4, beta-hairpin domain BHD1"/>
    <property type="match status" value="1"/>
</dbReference>
<evidence type="ECO:0000256" key="1">
    <source>
        <dbReference type="SAM" id="MobiDB-lite"/>
    </source>
</evidence>
<feature type="region of interest" description="Disordered" evidence="1">
    <location>
        <begin position="140"/>
        <end position="166"/>
    </location>
</feature>
<feature type="region of interest" description="Disordered" evidence="1">
    <location>
        <begin position="216"/>
        <end position="238"/>
    </location>
</feature>
<sequence length="683" mass="76008">MPRRSAQRAPAPAVASRRSARLRTQASPSPDPIGNPEQLSCTVTPTIPDFEVNLDESEDESDFEDVEIPDPPTLIPAEPSFLPSTAGPVNPPVVESSPGPYDPYAAYLENLEDNDNADDNSNDDENGQGGIVLTFGAEDFTTAKGSSNPGESSPSTSKGIHITKKDRIRRHAVHRAQVLCDLIHLGHTNKLMNCPTTQAVALSLVPEHILNLIQADQDLPSQRAKKRSKPNPTASPLPLQLNGLRNLVDWWCAYFRVEVPRVGPTRTSLLDQMNRLGVNRLTDPTTHHNSVSKLSDPANRESRQRDVILSALGAGYGTMHEGTLLLGAICRALGLRTRLVRSLYPLPTRFTREELARELQGEVWLALPDLGVVDPKNTISESPQKGSYRQARYHPLTWWLEVRLPGPGKSHWWALNTIHGIMKHPQAVGLAPLAWIPPSQSDSTTTTTTTATTTTTTATTVEAVVEKSVGGSLTVPLVFTDNSKRFPVVYVVAMDEQGYWKDVTRRYTSEWSKVTRNLRAPDLSVGSSGNLHPTHNWWIRLMAYRRAPHSTESDHEEEVALSQQEFTEKVPTSLAGFKNHPHFALERHLKQSEIIHPRQPCLGQIRGETIFPRSHVHMLKSKETWYREGRELQSEQTPLKHIKGRPSIKSRNSGLGGSRDDEQFERDVYWAIRGRPTSADRMA</sequence>
<dbReference type="InterPro" id="IPR004583">
    <property type="entry name" value="DNA_repair_Rad4"/>
</dbReference>
<evidence type="ECO:0000313" key="4">
    <source>
        <dbReference type="Proteomes" id="UP000268162"/>
    </source>
</evidence>
<dbReference type="EMBL" id="ML003769">
    <property type="protein sequence ID" value="RKP33540.1"/>
    <property type="molecule type" value="Genomic_DNA"/>
</dbReference>
<dbReference type="PANTHER" id="PTHR12135:SF0">
    <property type="entry name" value="DNA REPAIR PROTEIN COMPLEMENTING XP-C CELLS"/>
    <property type="match status" value="1"/>
</dbReference>
<accession>A0A4P9ZML6</accession>
<dbReference type="InterPro" id="IPR036985">
    <property type="entry name" value="Transglutaminase-like_sf"/>
</dbReference>
<feature type="compositionally biased region" description="Polar residues" evidence="1">
    <location>
        <begin position="282"/>
        <end position="293"/>
    </location>
</feature>
<feature type="domain" description="Rad4 beta-hairpin" evidence="2">
    <location>
        <begin position="566"/>
        <end position="617"/>
    </location>
</feature>
<gene>
    <name evidence="3" type="ORF">BJ085DRAFT_34697</name>
</gene>
<dbReference type="InterPro" id="IPR038765">
    <property type="entry name" value="Papain-like_cys_pep_sf"/>
</dbReference>
<feature type="region of interest" description="Disordered" evidence="1">
    <location>
        <begin position="1"/>
        <end position="91"/>
    </location>
</feature>
<evidence type="ECO:0000259" key="2">
    <source>
        <dbReference type="SMART" id="SM01030"/>
    </source>
</evidence>
<dbReference type="Proteomes" id="UP000268162">
    <property type="component" value="Unassembled WGS sequence"/>
</dbReference>
<name>A0A4P9ZML6_9FUNG</name>
<organism evidence="3 4">
    <name type="scientific">Dimargaris cristalligena</name>
    <dbReference type="NCBI Taxonomy" id="215637"/>
    <lineage>
        <taxon>Eukaryota</taxon>
        <taxon>Fungi</taxon>
        <taxon>Fungi incertae sedis</taxon>
        <taxon>Zoopagomycota</taxon>
        <taxon>Kickxellomycotina</taxon>
        <taxon>Dimargaritomycetes</taxon>
        <taxon>Dimargaritales</taxon>
        <taxon>Dimargaritaceae</taxon>
        <taxon>Dimargaris</taxon>
    </lineage>
</organism>
<dbReference type="GO" id="GO:0005737">
    <property type="term" value="C:cytoplasm"/>
    <property type="evidence" value="ECO:0007669"/>
    <property type="project" value="TreeGrafter"/>
</dbReference>
<proteinExistence type="predicted"/>
<feature type="compositionally biased region" description="Low complexity" evidence="1">
    <location>
        <begin position="145"/>
        <end position="157"/>
    </location>
</feature>
<feature type="region of interest" description="Disordered" evidence="1">
    <location>
        <begin position="280"/>
        <end position="301"/>
    </location>
</feature>
<feature type="compositionally biased region" description="Low complexity" evidence="1">
    <location>
        <begin position="7"/>
        <end position="17"/>
    </location>
</feature>
<dbReference type="GO" id="GO:0006298">
    <property type="term" value="P:mismatch repair"/>
    <property type="evidence" value="ECO:0007669"/>
    <property type="project" value="TreeGrafter"/>
</dbReference>
<dbReference type="AlphaFoldDB" id="A0A4P9ZML6"/>
<dbReference type="InterPro" id="IPR018325">
    <property type="entry name" value="Rad4/PNGase_transGLS-fold"/>
</dbReference>
<evidence type="ECO:0000313" key="3">
    <source>
        <dbReference type="EMBL" id="RKP33540.1"/>
    </source>
</evidence>
<dbReference type="SMART" id="SM01030">
    <property type="entry name" value="BHD_1"/>
    <property type="match status" value="1"/>
</dbReference>
<keyword evidence="4" id="KW-1185">Reference proteome</keyword>
<dbReference type="GO" id="GO:0000111">
    <property type="term" value="C:nucleotide-excision repair factor 2 complex"/>
    <property type="evidence" value="ECO:0007669"/>
    <property type="project" value="TreeGrafter"/>
</dbReference>
<dbReference type="GO" id="GO:0006289">
    <property type="term" value="P:nucleotide-excision repair"/>
    <property type="evidence" value="ECO:0007669"/>
    <property type="project" value="InterPro"/>
</dbReference>
<reference evidence="4" key="1">
    <citation type="journal article" date="2018" name="Nat. Microbiol.">
        <title>Leveraging single-cell genomics to expand the fungal tree of life.</title>
        <authorList>
            <person name="Ahrendt S.R."/>
            <person name="Quandt C.A."/>
            <person name="Ciobanu D."/>
            <person name="Clum A."/>
            <person name="Salamov A."/>
            <person name="Andreopoulos B."/>
            <person name="Cheng J.F."/>
            <person name="Woyke T."/>
            <person name="Pelin A."/>
            <person name="Henrissat B."/>
            <person name="Reynolds N.K."/>
            <person name="Benny G.L."/>
            <person name="Smith M.E."/>
            <person name="James T.Y."/>
            <person name="Grigoriev I.V."/>
        </authorList>
    </citation>
    <scope>NUCLEOTIDE SEQUENCE [LARGE SCALE GENOMIC DNA]</scope>
    <source>
        <strain evidence="4">RSA 468</strain>
    </source>
</reference>
<dbReference type="Pfam" id="PF10403">
    <property type="entry name" value="BHD_1"/>
    <property type="match status" value="1"/>
</dbReference>
<dbReference type="PANTHER" id="PTHR12135">
    <property type="entry name" value="DNA REPAIR PROTEIN XP-C / RAD4"/>
    <property type="match status" value="1"/>
</dbReference>
<dbReference type="GO" id="GO:0071942">
    <property type="term" value="C:XPC complex"/>
    <property type="evidence" value="ECO:0007669"/>
    <property type="project" value="TreeGrafter"/>
</dbReference>
<dbReference type="InterPro" id="IPR018326">
    <property type="entry name" value="Rad4_beta-hairpin_dom1"/>
</dbReference>
<dbReference type="GO" id="GO:0003684">
    <property type="term" value="F:damaged DNA binding"/>
    <property type="evidence" value="ECO:0007669"/>
    <property type="project" value="InterPro"/>
</dbReference>
<feature type="non-terminal residue" evidence="3">
    <location>
        <position position="683"/>
    </location>
</feature>
<feature type="region of interest" description="Disordered" evidence="1">
    <location>
        <begin position="629"/>
        <end position="660"/>
    </location>
</feature>